<dbReference type="PANTHER" id="PTHR34386">
    <property type="entry name" value="GLUTAREDOXIN"/>
    <property type="match status" value="1"/>
</dbReference>
<dbReference type="InterPro" id="IPR002109">
    <property type="entry name" value="Glutaredoxin"/>
</dbReference>
<evidence type="ECO:0000256" key="1">
    <source>
        <dbReference type="SAM" id="MobiDB-lite"/>
    </source>
</evidence>
<evidence type="ECO:0000313" key="5">
    <source>
        <dbReference type="Proteomes" id="UP000194153"/>
    </source>
</evidence>
<evidence type="ECO:0000259" key="2">
    <source>
        <dbReference type="Pfam" id="PF00462"/>
    </source>
</evidence>
<proteinExistence type="predicted"/>
<dbReference type="EMBL" id="BDQG01000001">
    <property type="protein sequence ID" value="GAW67227.1"/>
    <property type="molecule type" value="Genomic_DNA"/>
</dbReference>
<feature type="compositionally biased region" description="Low complexity" evidence="1">
    <location>
        <begin position="48"/>
        <end position="57"/>
    </location>
</feature>
<dbReference type="CDD" id="cd02976">
    <property type="entry name" value="NrdH"/>
    <property type="match status" value="1"/>
</dbReference>
<comment type="caution">
    <text evidence="4">The sequence shown here is derived from an EMBL/GenBank/DDBJ whole genome shotgun (WGS) entry which is preliminary data.</text>
</comment>
<reference evidence="5" key="1">
    <citation type="submission" date="2017-05" db="EMBL/GenBank/DDBJ databases">
        <title>Draft genome sequence of Geobacter pelophilus, a iron(III)-reducing bacteria.</title>
        <authorList>
            <person name="Aoyagi T."/>
            <person name="Koike H."/>
            <person name="Morita T."/>
            <person name="Sato Y."/>
            <person name="Habe H."/>
            <person name="Hori T."/>
        </authorList>
    </citation>
    <scope>NUCLEOTIDE SEQUENCE [LARGE SCALE GENOMIC DNA]</scope>
    <source>
        <strain evidence="5">Drf2</strain>
    </source>
</reference>
<feature type="domain" description="Glutaredoxin" evidence="2">
    <location>
        <begin position="83"/>
        <end position="138"/>
    </location>
</feature>
<evidence type="ECO:0000259" key="3">
    <source>
        <dbReference type="Pfam" id="PF13511"/>
    </source>
</evidence>
<protein>
    <submittedName>
        <fullName evidence="4">NrdH-like redox domain-containing protein</fullName>
    </submittedName>
</protein>
<dbReference type="PROSITE" id="PS51354">
    <property type="entry name" value="GLUTAREDOXIN_2"/>
    <property type="match status" value="1"/>
</dbReference>
<dbReference type="Gene3D" id="3.40.30.10">
    <property type="entry name" value="Glutaredoxin"/>
    <property type="match status" value="1"/>
</dbReference>
<feature type="compositionally biased region" description="Polar residues" evidence="1">
    <location>
        <begin position="60"/>
        <end position="78"/>
    </location>
</feature>
<dbReference type="PANTHER" id="PTHR34386:SF1">
    <property type="entry name" value="GLUTAREDOXIN-LIKE PROTEIN NRDH"/>
    <property type="match status" value="1"/>
</dbReference>
<gene>
    <name evidence="4" type="ORF">GPEL0_01r2941</name>
</gene>
<dbReference type="Proteomes" id="UP000194153">
    <property type="component" value="Unassembled WGS sequence"/>
</dbReference>
<dbReference type="InterPro" id="IPR036249">
    <property type="entry name" value="Thioredoxin-like_sf"/>
</dbReference>
<accession>A0ABQ0MKA4</accession>
<dbReference type="InterPro" id="IPR051548">
    <property type="entry name" value="Grx-like_ET"/>
</dbReference>
<name>A0ABQ0MKA4_9BACT</name>
<feature type="domain" description="DUF4124" evidence="3">
    <location>
        <begin position="2"/>
        <end position="53"/>
    </location>
</feature>
<dbReference type="InterPro" id="IPR025392">
    <property type="entry name" value="DUF4124"/>
</dbReference>
<feature type="region of interest" description="Disordered" evidence="1">
    <location>
        <begin position="48"/>
        <end position="78"/>
    </location>
</feature>
<keyword evidence="5" id="KW-1185">Reference proteome</keyword>
<evidence type="ECO:0000313" key="4">
    <source>
        <dbReference type="EMBL" id="GAW67227.1"/>
    </source>
</evidence>
<dbReference type="SUPFAM" id="SSF52833">
    <property type="entry name" value="Thioredoxin-like"/>
    <property type="match status" value="1"/>
</dbReference>
<dbReference type="Pfam" id="PF13511">
    <property type="entry name" value="DUF4124"/>
    <property type="match status" value="1"/>
</dbReference>
<sequence length="157" mass="17124">MLLGCSPALAEMYKWVDDKGVVTFKDTPPPSSKKRKKVKVYNDYDFAPAPATQPAAAGKSGTSKVSSASQAASGKTSRFSGTVELYVTSWCGYCKKAESYLKSNGIAYVAYDIEKDSAANRRHKELGGRGVPLIIIGSNRMNGYSQENLEYYLNNSR</sequence>
<organism evidence="4 5">
    <name type="scientific">Geoanaerobacter pelophilus</name>
    <dbReference type="NCBI Taxonomy" id="60036"/>
    <lineage>
        <taxon>Bacteria</taxon>
        <taxon>Pseudomonadati</taxon>
        <taxon>Thermodesulfobacteriota</taxon>
        <taxon>Desulfuromonadia</taxon>
        <taxon>Geobacterales</taxon>
        <taxon>Geobacteraceae</taxon>
        <taxon>Geoanaerobacter</taxon>
    </lineage>
</organism>
<dbReference type="Pfam" id="PF00462">
    <property type="entry name" value="Glutaredoxin"/>
    <property type="match status" value="1"/>
</dbReference>